<evidence type="ECO:0000256" key="3">
    <source>
        <dbReference type="ARBA" id="ARBA00012251"/>
    </source>
</evidence>
<protein>
    <recommendedName>
        <fullName evidence="3">RBR-type E3 ubiquitin transferase</fullName>
        <ecNumber evidence="3">2.3.2.31</ecNumber>
    </recommendedName>
</protein>
<dbReference type="EC" id="2.3.2.31" evidence="3"/>
<dbReference type="InterPro" id="IPR031127">
    <property type="entry name" value="E3_UB_ligase_RBR"/>
</dbReference>
<dbReference type="CDD" id="cd20335">
    <property type="entry name" value="BRcat_RBR"/>
    <property type="match status" value="1"/>
</dbReference>
<dbReference type="Proteomes" id="UP000001307">
    <property type="component" value="Unassembled WGS sequence"/>
</dbReference>
<evidence type="ECO:0000256" key="6">
    <source>
        <dbReference type="ARBA" id="ARBA00022737"/>
    </source>
</evidence>
<dbReference type="SUPFAM" id="SSF57850">
    <property type="entry name" value="RING/U-box"/>
    <property type="match status" value="1"/>
</dbReference>
<evidence type="ECO:0000256" key="9">
    <source>
        <dbReference type="ARBA" id="ARBA00022833"/>
    </source>
</evidence>
<evidence type="ECO:0000313" key="12">
    <source>
        <dbReference type="Proteomes" id="UP000001307"/>
    </source>
</evidence>
<dbReference type="Gene3D" id="1.20.120.1750">
    <property type="match status" value="1"/>
</dbReference>
<keyword evidence="9" id="KW-0862">Zinc</keyword>
<keyword evidence="6" id="KW-0677">Repeat</keyword>
<dbReference type="Pfam" id="PF22605">
    <property type="entry name" value="IBR_2"/>
    <property type="match status" value="1"/>
</dbReference>
<dbReference type="AlphaFoldDB" id="E4X917"/>
<evidence type="ECO:0000256" key="4">
    <source>
        <dbReference type="ARBA" id="ARBA00022679"/>
    </source>
</evidence>
<dbReference type="InterPro" id="IPR003977">
    <property type="entry name" value="Parkin"/>
</dbReference>
<dbReference type="PRINTS" id="PR01475">
    <property type="entry name" value="PARKIN"/>
</dbReference>
<dbReference type="Pfam" id="PF01485">
    <property type="entry name" value="IBR"/>
    <property type="match status" value="1"/>
</dbReference>
<accession>E4X917</accession>
<keyword evidence="5" id="KW-0479">Metal-binding</keyword>
<dbReference type="GO" id="GO:0061630">
    <property type="term" value="F:ubiquitin protein ligase activity"/>
    <property type="evidence" value="ECO:0007669"/>
    <property type="project" value="UniProtKB-EC"/>
</dbReference>
<comment type="catalytic activity">
    <reaction evidence="1">
        <text>[E2 ubiquitin-conjugating enzyme]-S-ubiquitinyl-L-cysteine + [acceptor protein]-L-lysine = [E2 ubiquitin-conjugating enzyme]-L-cysteine + [acceptor protein]-N(6)-ubiquitinyl-L-lysine.</text>
        <dbReference type="EC" id="2.3.2.31"/>
    </reaction>
</comment>
<evidence type="ECO:0000256" key="1">
    <source>
        <dbReference type="ARBA" id="ARBA00001798"/>
    </source>
</evidence>
<comment type="pathway">
    <text evidence="2">Protein modification; protein ubiquitination.</text>
</comment>
<dbReference type="GO" id="GO:0016567">
    <property type="term" value="P:protein ubiquitination"/>
    <property type="evidence" value="ECO:0007669"/>
    <property type="project" value="InterPro"/>
</dbReference>
<evidence type="ECO:0000256" key="7">
    <source>
        <dbReference type="ARBA" id="ARBA00022771"/>
    </source>
</evidence>
<evidence type="ECO:0000313" key="11">
    <source>
        <dbReference type="EMBL" id="CBY18946.1"/>
    </source>
</evidence>
<gene>
    <name evidence="11" type="ORF">GSOID_T00004364001</name>
</gene>
<evidence type="ECO:0000256" key="5">
    <source>
        <dbReference type="ARBA" id="ARBA00022723"/>
    </source>
</evidence>
<reference evidence="11" key="1">
    <citation type="journal article" date="2010" name="Science">
        <title>Plasticity of animal genome architecture unmasked by rapid evolution of a pelagic tunicate.</title>
        <authorList>
            <person name="Denoeud F."/>
            <person name="Henriet S."/>
            <person name="Mungpakdee S."/>
            <person name="Aury J.M."/>
            <person name="Da Silva C."/>
            <person name="Brinkmann H."/>
            <person name="Mikhaleva J."/>
            <person name="Olsen L.C."/>
            <person name="Jubin C."/>
            <person name="Canestro C."/>
            <person name="Bouquet J.M."/>
            <person name="Danks G."/>
            <person name="Poulain J."/>
            <person name="Campsteijn C."/>
            <person name="Adamski M."/>
            <person name="Cross I."/>
            <person name="Yadetie F."/>
            <person name="Muffato M."/>
            <person name="Louis A."/>
            <person name="Butcher S."/>
            <person name="Tsagkogeorga G."/>
            <person name="Konrad A."/>
            <person name="Singh S."/>
            <person name="Jensen M.F."/>
            <person name="Cong E.H."/>
            <person name="Eikeseth-Otteraa H."/>
            <person name="Noel B."/>
            <person name="Anthouard V."/>
            <person name="Porcel B.M."/>
            <person name="Kachouri-Lafond R."/>
            <person name="Nishino A."/>
            <person name="Ugolini M."/>
            <person name="Chourrout P."/>
            <person name="Nishida H."/>
            <person name="Aasland R."/>
            <person name="Huzurbazar S."/>
            <person name="Westhof E."/>
            <person name="Delsuc F."/>
            <person name="Lehrach H."/>
            <person name="Reinhardt R."/>
            <person name="Weissenbach J."/>
            <person name="Roy S.W."/>
            <person name="Artiguenave F."/>
            <person name="Postlethwait J.H."/>
            <person name="Manak J.R."/>
            <person name="Thompson E.M."/>
            <person name="Jaillon O."/>
            <person name="Du Pasquier L."/>
            <person name="Boudinot P."/>
            <person name="Liberles D.A."/>
            <person name="Volff J.N."/>
            <person name="Philippe H."/>
            <person name="Lenhard B."/>
            <person name="Roest Crollius H."/>
            <person name="Wincker P."/>
            <person name="Chourrout D."/>
        </authorList>
    </citation>
    <scope>NUCLEOTIDE SEQUENCE [LARGE SCALE GENOMIC DNA]</scope>
</reference>
<keyword evidence="12" id="KW-1185">Reference proteome</keyword>
<dbReference type="GO" id="GO:0005739">
    <property type="term" value="C:mitochondrion"/>
    <property type="evidence" value="ECO:0007669"/>
    <property type="project" value="InterPro"/>
</dbReference>
<dbReference type="InterPro" id="IPR044066">
    <property type="entry name" value="TRIAD_supradom"/>
</dbReference>
<dbReference type="GO" id="GO:0005829">
    <property type="term" value="C:cytosol"/>
    <property type="evidence" value="ECO:0007669"/>
    <property type="project" value="InterPro"/>
</dbReference>
<dbReference type="InterPro" id="IPR054694">
    <property type="entry name" value="Parkin-like_IBR"/>
</dbReference>
<feature type="domain" description="RING-type" evidence="10">
    <location>
        <begin position="183"/>
        <end position="401"/>
    </location>
</feature>
<name>E4X917_OIKDI</name>
<evidence type="ECO:0000256" key="8">
    <source>
        <dbReference type="ARBA" id="ARBA00022786"/>
    </source>
</evidence>
<dbReference type="EMBL" id="FN653030">
    <property type="protein sequence ID" value="CBY18946.1"/>
    <property type="molecule type" value="Genomic_DNA"/>
</dbReference>
<sequence>MDGEDLVEDEVVLVSIIDKNDGKRTVLHVSKNSSINDILVMSEAQDSRVILSGIVLQQSSLLSDLFPLESYEFILFPPESRGHVLSTYLNSLVFGKPETHPKLPEVNFAVCRECVQSSQSPTPVFSTVSCSICHEFIISSKPRCSCEVTSPTKNSFCSKHQRDQVIIPQLRIPQSFILQGGGSSNLCCVCFDEIFLEPVVVFQKNERPCHVTCLSCYQRYSEISIKERKTPALSFTSSGVIISCPTCDAVHVKTWQPQILRLFGETLYDLYGVMSTDFFLSKQENRIFCPKQTCGCVFLVETIEGGIITCPVCIYQFCVYCKEIAHEGDCPSIPKNDVNSKYYIKNMKKCPDCKTPAEKISGCNHMTCQAPFCDTEWCWVCCRRWSLDCQLNHWGLQDPGQTAASKSLRFISVENLRGLKFIVPIIVCEARPSSTRSLITCGASGAYQTKGSSVLLQSGAFLRGEKGSKMFSKNMTLCSSGFKTFFFD</sequence>
<dbReference type="InParanoid" id="E4X917"/>
<keyword evidence="4" id="KW-0808">Transferase</keyword>
<dbReference type="PROSITE" id="PS51873">
    <property type="entry name" value="TRIAD"/>
    <property type="match status" value="1"/>
</dbReference>
<dbReference type="GO" id="GO:0008270">
    <property type="term" value="F:zinc ion binding"/>
    <property type="evidence" value="ECO:0007669"/>
    <property type="project" value="UniProtKB-KW"/>
</dbReference>
<dbReference type="SMART" id="SM00647">
    <property type="entry name" value="IBR"/>
    <property type="match status" value="1"/>
</dbReference>
<evidence type="ECO:0000256" key="2">
    <source>
        <dbReference type="ARBA" id="ARBA00004906"/>
    </source>
</evidence>
<proteinExistence type="predicted"/>
<dbReference type="InterPro" id="IPR002867">
    <property type="entry name" value="IBR_dom"/>
</dbReference>
<dbReference type="OrthoDB" id="1431934at2759"/>
<dbReference type="PANTHER" id="PTHR11685">
    <property type="entry name" value="RBR FAMILY RING FINGER AND IBR DOMAIN-CONTAINING"/>
    <property type="match status" value="1"/>
</dbReference>
<dbReference type="Gene3D" id="2.20.25.20">
    <property type="match status" value="1"/>
</dbReference>
<keyword evidence="8" id="KW-0833">Ubl conjugation pathway</keyword>
<keyword evidence="7" id="KW-0863">Zinc-finger</keyword>
<organism evidence="11">
    <name type="scientific">Oikopleura dioica</name>
    <name type="common">Tunicate</name>
    <dbReference type="NCBI Taxonomy" id="34765"/>
    <lineage>
        <taxon>Eukaryota</taxon>
        <taxon>Metazoa</taxon>
        <taxon>Chordata</taxon>
        <taxon>Tunicata</taxon>
        <taxon>Appendicularia</taxon>
        <taxon>Copelata</taxon>
        <taxon>Oikopleuridae</taxon>
        <taxon>Oikopleura</taxon>
    </lineage>
</organism>
<evidence type="ECO:0000259" key="10">
    <source>
        <dbReference type="PROSITE" id="PS51873"/>
    </source>
</evidence>